<feature type="binding site" evidence="12">
    <location>
        <position position="226"/>
    </location>
    <ligand>
        <name>ATP</name>
        <dbReference type="ChEBI" id="CHEBI:30616"/>
    </ligand>
</feature>
<keyword evidence="4 11" id="KW-0507">mRNA processing</keyword>
<keyword evidence="19" id="KW-1185">Reference proteome</keyword>
<evidence type="ECO:0000256" key="8">
    <source>
        <dbReference type="ARBA" id="ARBA00022840"/>
    </source>
</evidence>
<proteinExistence type="inferred from homology"/>
<dbReference type="GO" id="GO:0005524">
    <property type="term" value="F:ATP binding"/>
    <property type="evidence" value="ECO:0007669"/>
    <property type="project" value="UniProtKB-UniRule"/>
</dbReference>
<dbReference type="GO" id="GO:0003723">
    <property type="term" value="F:RNA binding"/>
    <property type="evidence" value="ECO:0007669"/>
    <property type="project" value="UniProtKB-UniRule"/>
</dbReference>
<evidence type="ECO:0000256" key="2">
    <source>
        <dbReference type="ARBA" id="ARBA00004123"/>
    </source>
</evidence>
<feature type="binding site" evidence="13">
    <location>
        <position position="97"/>
    </location>
    <ligand>
        <name>Mg(2+)</name>
        <dbReference type="ChEBI" id="CHEBI:18420"/>
        <label>1</label>
        <note>catalytic</note>
    </ligand>
</feature>
<dbReference type="Gene3D" id="1.10.1410.10">
    <property type="match status" value="1"/>
</dbReference>
<evidence type="ECO:0000259" key="16">
    <source>
        <dbReference type="Pfam" id="PF04928"/>
    </source>
</evidence>
<dbReference type="GO" id="GO:1990817">
    <property type="term" value="F:poly(A) RNA polymerase activity"/>
    <property type="evidence" value="ECO:0007669"/>
    <property type="project" value="UniProtKB-UniRule"/>
</dbReference>
<dbReference type="PANTHER" id="PTHR10682">
    <property type="entry name" value="POLY A POLYMERASE"/>
    <property type="match status" value="1"/>
</dbReference>
<feature type="binding site" evidence="13">
    <location>
        <position position="156"/>
    </location>
    <ligand>
        <name>Mg(2+)</name>
        <dbReference type="ChEBI" id="CHEBI:18420"/>
        <label>2</label>
        <note>catalytic</note>
    </ligand>
</feature>
<dbReference type="Gene3D" id="3.30.460.10">
    <property type="entry name" value="Beta Polymerase, domain 2"/>
    <property type="match status" value="1"/>
</dbReference>
<sequence>MAHYGQKPFVEPISLAEPTALDLKHTRDLEQHLRDQGLYESQEEAETREMVLGRLDALVKQWILGVAGLKGHPMEDANAKIFTFGSYRLGVHGPGADIDTLCVGPAYATREEDFFGSEPHCLQAMLSALPEVDALRAVTAAYVPVMEMKFCGISIDLLFARLSVPLVRDDIDIGATHTLRHCDDQSVRSLNGCRVTDMILREVPDVGHFRTVLRCLKLWAERRGVYSNVTGYLGGVNWAILVAYVCKLYPRGTPSLLINRFFKVYAQWAWPTPIMLRPIERDPALAMPVWDPRENPRDRTHLMPIITPAYPCMNSSYNVSECTLAVMAEEFKRGEAVCGKILSSGGQAVTDWARLLEPLPFFDGFKHFLQVEVLANSKEDFDMWEGWVHSRMRLLIKSAGMMVDVRPWPKAFRPPPEALPPQQQDGSGGHDGSNGELQAAQRPRCVYYMGLSKKKAQVYSQYSSALVIPQSKVDLTAPVNEFAHKVKEWDERRDGMDISVKHLLQRQIPEWLRPVNKPAAAVEATPAPAPTAAANGGQGPGQPAAQPKQQLVGTKRQSDDGEGEQAATKRQQTGAAPPAAAPAAAAGAADGAAAGTPPSPATSDLQVADVQRQTENGQQEAPVTAVGAAETPAERAAAGQEATLAAVGDVGDWTVLQGAGAGESAAAPAAKKQIAVMMNVS</sequence>
<dbReference type="SUPFAM" id="SSF81301">
    <property type="entry name" value="Nucleotidyltransferase"/>
    <property type="match status" value="1"/>
</dbReference>
<reference evidence="18 19" key="1">
    <citation type="journal article" date="2018" name="Plant J.">
        <title>Genome sequences of Chlorella sorokiniana UTEX 1602 and Micractinium conductrix SAG 241.80: implications to maltose excretion by a green alga.</title>
        <authorList>
            <person name="Arriola M.B."/>
            <person name="Velmurugan N."/>
            <person name="Zhang Y."/>
            <person name="Plunkett M.H."/>
            <person name="Hondzo H."/>
            <person name="Barney B.M."/>
        </authorList>
    </citation>
    <scope>NUCLEOTIDE SEQUENCE [LARGE SCALE GENOMIC DNA]</scope>
    <source>
        <strain evidence="18 19">SAG 241.80</strain>
    </source>
</reference>
<keyword evidence="10 11" id="KW-0539">Nucleus</keyword>
<feature type="binding site" evidence="12">
    <location>
        <position position="156"/>
    </location>
    <ligand>
        <name>ATP</name>
        <dbReference type="ChEBI" id="CHEBI:30616"/>
    </ligand>
</feature>
<feature type="compositionally biased region" description="Polar residues" evidence="14">
    <location>
        <begin position="611"/>
        <end position="621"/>
    </location>
</feature>
<feature type="binding site" evidence="12">
    <location>
        <begin position="235"/>
        <end position="236"/>
    </location>
    <ligand>
        <name>ATP</name>
        <dbReference type="ChEBI" id="CHEBI:30616"/>
    </ligand>
</feature>
<comment type="catalytic activity">
    <reaction evidence="11">
        <text>RNA(n) + ATP = RNA(n)-3'-adenine ribonucleotide + diphosphate</text>
        <dbReference type="Rhea" id="RHEA:11332"/>
        <dbReference type="Rhea" id="RHEA-COMP:14527"/>
        <dbReference type="Rhea" id="RHEA-COMP:17347"/>
        <dbReference type="ChEBI" id="CHEBI:30616"/>
        <dbReference type="ChEBI" id="CHEBI:33019"/>
        <dbReference type="ChEBI" id="CHEBI:140395"/>
        <dbReference type="ChEBI" id="CHEBI:173115"/>
        <dbReference type="EC" id="2.7.7.19"/>
    </reaction>
</comment>
<dbReference type="InterPro" id="IPR007012">
    <property type="entry name" value="PolA_pol_cen_dom"/>
</dbReference>
<dbReference type="GO" id="GO:0005634">
    <property type="term" value="C:nucleus"/>
    <property type="evidence" value="ECO:0007669"/>
    <property type="project" value="UniProtKB-SubCell"/>
</dbReference>
<keyword evidence="8 11" id="KW-0067">ATP-binding</keyword>
<dbReference type="FunFam" id="1.10.1410.10:FF:000001">
    <property type="entry name" value="Putative poly(A) polymerase gamma"/>
    <property type="match status" value="1"/>
</dbReference>
<dbReference type="Pfam" id="PF04928">
    <property type="entry name" value="PAP_central"/>
    <property type="match status" value="1"/>
</dbReference>
<feature type="binding site" evidence="12">
    <location>
        <position position="217"/>
    </location>
    <ligand>
        <name>ATP</name>
        <dbReference type="ChEBI" id="CHEBI:30616"/>
    </ligand>
</feature>
<dbReference type="Proteomes" id="UP000239649">
    <property type="component" value="Unassembled WGS sequence"/>
</dbReference>
<feature type="domain" description="Poly(A) polymerase RNA-binding" evidence="15">
    <location>
        <begin position="361"/>
        <end position="513"/>
    </location>
</feature>
<dbReference type="GO" id="GO:0031123">
    <property type="term" value="P:RNA 3'-end processing"/>
    <property type="evidence" value="ECO:0007669"/>
    <property type="project" value="InterPro"/>
</dbReference>
<dbReference type="InterPro" id="IPR048840">
    <property type="entry name" value="PolA_pol_NTPase"/>
</dbReference>
<evidence type="ECO:0000256" key="4">
    <source>
        <dbReference type="ARBA" id="ARBA00022664"/>
    </source>
</evidence>
<dbReference type="Pfam" id="PF20750">
    <property type="entry name" value="PAP_NTPase"/>
    <property type="match status" value="1"/>
</dbReference>
<evidence type="ECO:0000256" key="7">
    <source>
        <dbReference type="ARBA" id="ARBA00022741"/>
    </source>
</evidence>
<feature type="binding site" evidence="12">
    <location>
        <begin position="84"/>
        <end position="86"/>
    </location>
    <ligand>
        <name>ATP</name>
        <dbReference type="ChEBI" id="CHEBI:30616"/>
    </ligand>
</feature>
<name>A0A2P6VJY5_9CHLO</name>
<feature type="compositionally biased region" description="Low complexity" evidence="14">
    <location>
        <begin position="519"/>
        <end position="550"/>
    </location>
</feature>
<evidence type="ECO:0000313" key="18">
    <source>
        <dbReference type="EMBL" id="PSC74388.1"/>
    </source>
</evidence>
<dbReference type="SUPFAM" id="SSF55003">
    <property type="entry name" value="PAP/Archaeal CCA-adding enzyme, C-terminal domain"/>
    <property type="match status" value="1"/>
</dbReference>
<accession>A0A2P6VJY5</accession>
<organism evidence="18 19">
    <name type="scientific">Micractinium conductrix</name>
    <dbReference type="NCBI Taxonomy" id="554055"/>
    <lineage>
        <taxon>Eukaryota</taxon>
        <taxon>Viridiplantae</taxon>
        <taxon>Chlorophyta</taxon>
        <taxon>core chlorophytes</taxon>
        <taxon>Trebouxiophyceae</taxon>
        <taxon>Chlorellales</taxon>
        <taxon>Chlorellaceae</taxon>
        <taxon>Chlorella clade</taxon>
        <taxon>Micractinium</taxon>
    </lineage>
</organism>
<dbReference type="CDD" id="cd05402">
    <property type="entry name" value="NT_PAP_TUTase"/>
    <property type="match status" value="1"/>
</dbReference>
<evidence type="ECO:0000256" key="12">
    <source>
        <dbReference type="PIRSR" id="PIRSR018425-1"/>
    </source>
</evidence>
<evidence type="ECO:0000256" key="14">
    <source>
        <dbReference type="SAM" id="MobiDB-lite"/>
    </source>
</evidence>
<evidence type="ECO:0000313" key="19">
    <source>
        <dbReference type="Proteomes" id="UP000239649"/>
    </source>
</evidence>
<comment type="function">
    <text evidence="11">Polymerase that creates the 3'-poly(A) tail of mRNA's.</text>
</comment>
<feature type="domain" description="Poly(A) polymerase central" evidence="16">
    <location>
        <begin position="208"/>
        <end position="357"/>
    </location>
</feature>
<comment type="subcellular location">
    <subcellularLocation>
        <location evidence="2 11">Nucleus</location>
    </subcellularLocation>
</comment>
<feature type="binding site" evidence="13">
    <location>
        <position position="99"/>
    </location>
    <ligand>
        <name>Mg(2+)</name>
        <dbReference type="ChEBI" id="CHEBI:18420"/>
        <label>1</label>
        <note>catalytic</note>
    </ligand>
</feature>
<feature type="binding site" evidence="12">
    <location>
        <begin position="97"/>
        <end position="99"/>
    </location>
    <ligand>
        <name>ATP</name>
        <dbReference type="ChEBI" id="CHEBI:30616"/>
    </ligand>
</feature>
<keyword evidence="6 13" id="KW-0479">Metal-binding</keyword>
<feature type="binding site" evidence="13">
    <location>
        <position position="99"/>
    </location>
    <ligand>
        <name>Mg(2+)</name>
        <dbReference type="ChEBI" id="CHEBI:18420"/>
        <label>2</label>
        <note>catalytic</note>
    </ligand>
</feature>
<evidence type="ECO:0000256" key="11">
    <source>
        <dbReference type="PIRNR" id="PIRNR018425"/>
    </source>
</evidence>
<dbReference type="PIRSF" id="PIRSF018425">
    <property type="entry name" value="PolyA_polymerase"/>
    <property type="match status" value="1"/>
</dbReference>
<dbReference type="OrthoDB" id="412748at2759"/>
<evidence type="ECO:0000256" key="3">
    <source>
        <dbReference type="ARBA" id="ARBA00010912"/>
    </source>
</evidence>
<keyword evidence="9 13" id="KW-0460">Magnesium</keyword>
<dbReference type="GO" id="GO:0046872">
    <property type="term" value="F:metal ion binding"/>
    <property type="evidence" value="ECO:0007669"/>
    <property type="project" value="UniProtKB-KW"/>
</dbReference>
<comment type="similarity">
    <text evidence="3 11">Belongs to the poly(A) polymerase family.</text>
</comment>
<keyword evidence="7 11" id="KW-0547">Nucleotide-binding</keyword>
<evidence type="ECO:0000256" key="6">
    <source>
        <dbReference type="ARBA" id="ARBA00022723"/>
    </source>
</evidence>
<evidence type="ECO:0000259" key="17">
    <source>
        <dbReference type="Pfam" id="PF20750"/>
    </source>
</evidence>
<dbReference type="InterPro" id="IPR014492">
    <property type="entry name" value="PolyA_polymerase"/>
</dbReference>
<evidence type="ECO:0000259" key="15">
    <source>
        <dbReference type="Pfam" id="PF04926"/>
    </source>
</evidence>
<dbReference type="EMBL" id="LHPF02000004">
    <property type="protein sequence ID" value="PSC74388.1"/>
    <property type="molecule type" value="Genomic_DNA"/>
</dbReference>
<dbReference type="Pfam" id="PF04926">
    <property type="entry name" value="PAP_RNA-bind"/>
    <property type="match status" value="1"/>
</dbReference>
<dbReference type="InterPro" id="IPR007010">
    <property type="entry name" value="PolA_pol_RNA-bd_dom"/>
</dbReference>
<comment type="cofactor">
    <cofactor evidence="13">
        <name>Mg(2+)</name>
        <dbReference type="ChEBI" id="CHEBI:18420"/>
    </cofactor>
    <text evidence="13">Binds 2 magnesium ions. Also active with manganese.</text>
</comment>
<dbReference type="SUPFAM" id="SSF81631">
    <property type="entry name" value="PAP/OAS1 substrate-binding domain"/>
    <property type="match status" value="1"/>
</dbReference>
<feature type="region of interest" description="Disordered" evidence="14">
    <location>
        <begin position="519"/>
        <end position="637"/>
    </location>
</feature>
<keyword evidence="5 11" id="KW-0808">Transferase</keyword>
<feature type="compositionally biased region" description="Low complexity" evidence="14">
    <location>
        <begin position="574"/>
        <end position="604"/>
    </location>
</feature>
<comment type="cofactor">
    <cofactor evidence="1">
        <name>Mn(2+)</name>
        <dbReference type="ChEBI" id="CHEBI:29035"/>
    </cofactor>
</comment>
<dbReference type="EC" id="2.7.7.19" evidence="11"/>
<evidence type="ECO:0000256" key="13">
    <source>
        <dbReference type="PIRSR" id="PIRSR018425-2"/>
    </source>
</evidence>
<feature type="binding site" evidence="13">
    <location>
        <position position="97"/>
    </location>
    <ligand>
        <name>Mg(2+)</name>
        <dbReference type="ChEBI" id="CHEBI:18420"/>
        <label>2</label>
        <note>catalytic</note>
    </ligand>
</feature>
<evidence type="ECO:0000256" key="5">
    <source>
        <dbReference type="ARBA" id="ARBA00022679"/>
    </source>
</evidence>
<dbReference type="PANTHER" id="PTHR10682:SF10">
    <property type="entry name" value="POLYNUCLEOTIDE ADENYLYLTRANSFERASE"/>
    <property type="match status" value="1"/>
</dbReference>
<dbReference type="GO" id="GO:0006397">
    <property type="term" value="P:mRNA processing"/>
    <property type="evidence" value="ECO:0007669"/>
    <property type="project" value="UniProtKB-KW"/>
</dbReference>
<dbReference type="InterPro" id="IPR011068">
    <property type="entry name" value="NuclTrfase_I-like_C"/>
</dbReference>
<dbReference type="Gene3D" id="3.30.70.590">
    <property type="entry name" value="Poly(A) polymerase predicted RNA binding domain"/>
    <property type="match status" value="1"/>
</dbReference>
<dbReference type="STRING" id="554055.A0A2P6VJY5"/>
<feature type="region of interest" description="Disordered" evidence="14">
    <location>
        <begin position="412"/>
        <end position="436"/>
    </location>
</feature>
<evidence type="ECO:0000256" key="10">
    <source>
        <dbReference type="ARBA" id="ARBA00023242"/>
    </source>
</evidence>
<feature type="domain" description="Poly(A) polymerase nucleotidyltransferase" evidence="17">
    <location>
        <begin position="11"/>
        <end position="203"/>
    </location>
</feature>
<dbReference type="FunFam" id="3.30.460.10:FF:000002">
    <property type="entry name" value="Poly(A) polymerase alpha, putative"/>
    <property type="match status" value="1"/>
</dbReference>
<feature type="compositionally biased region" description="Low complexity" evidence="14">
    <location>
        <begin position="625"/>
        <end position="637"/>
    </location>
</feature>
<dbReference type="AlphaFoldDB" id="A0A2P6VJY5"/>
<comment type="caution">
    <text evidence="18">The sequence shown here is derived from an EMBL/GenBank/DDBJ whole genome shotgun (WGS) entry which is preliminary data.</text>
</comment>
<evidence type="ECO:0000256" key="1">
    <source>
        <dbReference type="ARBA" id="ARBA00001936"/>
    </source>
</evidence>
<dbReference type="InterPro" id="IPR043519">
    <property type="entry name" value="NT_sf"/>
</dbReference>
<gene>
    <name evidence="18" type="ORF">C2E20_2283</name>
</gene>
<evidence type="ECO:0000256" key="9">
    <source>
        <dbReference type="ARBA" id="ARBA00022842"/>
    </source>
</evidence>
<protein>
    <recommendedName>
        <fullName evidence="11">Poly(A) polymerase</fullName>
        <ecNumber evidence="11">2.7.7.19</ecNumber>
    </recommendedName>
</protein>